<accession>A0A1N6EEB9</accession>
<dbReference type="EMBL" id="FSRC01000001">
    <property type="protein sequence ID" value="SIN81301.1"/>
    <property type="molecule type" value="Genomic_DNA"/>
</dbReference>
<sequence length="469" mass="54415">MDKKILFVIPDGVGIRNYLYSDVFHHLKQQGFKIHLMHHLEPQVLNYVKNERGIDFSDEPVRKVSESRFQQFLRETSTYARLKHNSKLKQNPTILTNWFKVKNNPLKRVFQKATELASATLSSYDGIKYLEETNRFKWRRSLAYKEFRSDIRRIQPDLIFITHQRVATLEPLCLAAADLGVKTVTAIFSWDNLPKARLPIRTDHYAVWSEYMKNELLEYYPEIPEPSIAVVGTPQFDFHFQPELLESREEFAARYGLDSSKKWILFSGDDELTSPHDPEYLKDVASALASDPQVSILFRQVPVCTVDRYQAVLDQYPNIIHVPPKWEKGTSWMSFYPLFEDVKLLMNLCHHCECSVNIGSTIGLDFSYFGKPTVFLAYDTVQDQHWSTDVVYQFQHFRSFEGLDAVVFAKEKSSLATLLKQVLENPSRFSTQKHLWRDKIAANTENAPSSVQIAAFLESLLIEKEAVQE</sequence>
<evidence type="ECO:0008006" key="3">
    <source>
        <dbReference type="Google" id="ProtNLM"/>
    </source>
</evidence>
<proteinExistence type="predicted"/>
<dbReference type="OrthoDB" id="913551at2"/>
<organism evidence="1 2">
    <name type="scientific">Algoriphagus halophilus</name>
    <dbReference type="NCBI Taxonomy" id="226505"/>
    <lineage>
        <taxon>Bacteria</taxon>
        <taxon>Pseudomonadati</taxon>
        <taxon>Bacteroidota</taxon>
        <taxon>Cytophagia</taxon>
        <taxon>Cytophagales</taxon>
        <taxon>Cyclobacteriaceae</taxon>
        <taxon>Algoriphagus</taxon>
    </lineage>
</organism>
<dbReference type="Proteomes" id="UP000185221">
    <property type="component" value="Unassembled WGS sequence"/>
</dbReference>
<reference evidence="2" key="1">
    <citation type="submission" date="2016-11" db="EMBL/GenBank/DDBJ databases">
        <authorList>
            <person name="Varghese N."/>
            <person name="Submissions S."/>
        </authorList>
    </citation>
    <scope>NUCLEOTIDE SEQUENCE [LARGE SCALE GENOMIC DNA]</scope>
    <source>
        <strain evidence="2">DSM 15292</strain>
    </source>
</reference>
<evidence type="ECO:0000313" key="1">
    <source>
        <dbReference type="EMBL" id="SIN81301.1"/>
    </source>
</evidence>
<name>A0A1N6EEB9_9BACT</name>
<protein>
    <recommendedName>
        <fullName evidence="3">CDP-Glycerol:Poly(Glycerophosphate) glycerophosphotransferase</fullName>
    </recommendedName>
</protein>
<gene>
    <name evidence="1" type="ORF">SAMN05444394_2039</name>
</gene>
<dbReference type="AlphaFoldDB" id="A0A1N6EEB9"/>
<dbReference type="SUPFAM" id="SSF53756">
    <property type="entry name" value="UDP-Glycosyltransferase/glycogen phosphorylase"/>
    <property type="match status" value="1"/>
</dbReference>
<keyword evidence="2" id="KW-1185">Reference proteome</keyword>
<evidence type="ECO:0000313" key="2">
    <source>
        <dbReference type="Proteomes" id="UP000185221"/>
    </source>
</evidence>
<dbReference type="RefSeq" id="WP_074224705.1">
    <property type="nucleotide sequence ID" value="NZ_FSRC01000001.1"/>
</dbReference>
<dbReference type="STRING" id="226505.SAMN05444394_2039"/>